<organism evidence="4 5">
    <name type="scientific">Candidatus Cyrtobacter comes</name>
    <dbReference type="NCBI Taxonomy" id="675776"/>
    <lineage>
        <taxon>Bacteria</taxon>
        <taxon>Pseudomonadati</taxon>
        <taxon>Pseudomonadota</taxon>
        <taxon>Alphaproteobacteria</taxon>
        <taxon>Rickettsiales</taxon>
        <taxon>Candidatus Midichloriaceae</taxon>
        <taxon>Candidatus Cyrtobacter</taxon>
    </lineage>
</organism>
<evidence type="ECO:0000256" key="2">
    <source>
        <dbReference type="ARBA" id="ARBA00022729"/>
    </source>
</evidence>
<keyword evidence="5" id="KW-1185">Reference proteome</keyword>
<dbReference type="RefSeq" id="WP_322497966.1">
    <property type="nucleotide sequence ID" value="NZ_JARGYT010000056.1"/>
</dbReference>
<dbReference type="CDD" id="cd06911">
    <property type="entry name" value="VirB9_CagX_TrbG"/>
    <property type="match status" value="1"/>
</dbReference>
<keyword evidence="2 3" id="KW-0732">Signal</keyword>
<dbReference type="Proteomes" id="UP001293791">
    <property type="component" value="Unassembled WGS sequence"/>
</dbReference>
<dbReference type="InterPro" id="IPR010258">
    <property type="entry name" value="Conjugal_tfr_TrbG/VirB9/CagX"/>
</dbReference>
<dbReference type="InterPro" id="IPR038161">
    <property type="entry name" value="VirB9/CagX/TrbG_C_sf"/>
</dbReference>
<evidence type="ECO:0000256" key="3">
    <source>
        <dbReference type="SAM" id="SignalP"/>
    </source>
</evidence>
<comment type="similarity">
    <text evidence="1">Belongs to the TrbG/VirB9 family.</text>
</comment>
<dbReference type="InterPro" id="IPR033645">
    <property type="entry name" value="VirB9/CagX/TrbG_C"/>
</dbReference>
<dbReference type="Pfam" id="PF03524">
    <property type="entry name" value="CagX"/>
    <property type="match status" value="1"/>
</dbReference>
<evidence type="ECO:0000313" key="4">
    <source>
        <dbReference type="EMBL" id="MDZ5762502.1"/>
    </source>
</evidence>
<dbReference type="EMBL" id="JARGYT010000056">
    <property type="protein sequence ID" value="MDZ5762502.1"/>
    <property type="molecule type" value="Genomic_DNA"/>
</dbReference>
<comment type="caution">
    <text evidence="4">The sequence shown here is derived from an EMBL/GenBank/DDBJ whole genome shotgun (WGS) entry which is preliminary data.</text>
</comment>
<feature type="signal peptide" evidence="3">
    <location>
        <begin position="1"/>
        <end position="24"/>
    </location>
</feature>
<feature type="chain" id="PRO_5045844235" evidence="3">
    <location>
        <begin position="25"/>
        <end position="253"/>
    </location>
</feature>
<name>A0ABU5L8Y7_9RICK</name>
<evidence type="ECO:0000313" key="5">
    <source>
        <dbReference type="Proteomes" id="UP001293791"/>
    </source>
</evidence>
<dbReference type="Gene3D" id="2.60.40.2500">
    <property type="match status" value="1"/>
</dbReference>
<sequence>MRDLKKRSFIALTFLIICGCNLFAAERPVPTDSRIKTLVYSKNEIFRIVLNYGYQTTLEFQKDERVETISVGDSYAWQLSPFGNMLFIKPLETTVMTNMTIITNKRTYQFELESRSLGDAYDAQLAYVVRFFYTDESEDTPSLSKFLEGNLVFEDTPNNFNYSIRGPKELVPSIVFDDGVRTFFHFNDDLKIAPVFFAADLYKNGSSKLISRKMNKYFMVNTISKMFTIQIGKETISVINNEFRKKDNDKRKR</sequence>
<reference evidence="4 5" key="1">
    <citation type="submission" date="2023-02" db="EMBL/GenBank/DDBJ databases">
        <title>Host association and intracellularity evolved multiple times independently in the Rickettsiales.</title>
        <authorList>
            <person name="Castelli M."/>
            <person name="Nardi T."/>
            <person name="Gammuto L."/>
            <person name="Bellinzona G."/>
            <person name="Sabaneyeva E."/>
            <person name="Potekhin A."/>
            <person name="Serra V."/>
            <person name="Petroni G."/>
            <person name="Sassera D."/>
        </authorList>
    </citation>
    <scope>NUCLEOTIDE SEQUENCE [LARGE SCALE GENOMIC DNA]</scope>
    <source>
        <strain evidence="4 5">BOD18</strain>
    </source>
</reference>
<accession>A0ABU5L8Y7</accession>
<gene>
    <name evidence="4" type="ORF">Cyrtocomes_00889</name>
</gene>
<proteinExistence type="inferred from homology"/>
<dbReference type="PROSITE" id="PS51257">
    <property type="entry name" value="PROKAR_LIPOPROTEIN"/>
    <property type="match status" value="1"/>
</dbReference>
<evidence type="ECO:0000256" key="1">
    <source>
        <dbReference type="ARBA" id="ARBA00006135"/>
    </source>
</evidence>
<protein>
    <submittedName>
        <fullName evidence="4">Type IV secretion system protein VirB9</fullName>
    </submittedName>
</protein>